<dbReference type="NCBIfam" id="TIGR00262">
    <property type="entry name" value="trpA"/>
    <property type="match status" value="1"/>
</dbReference>
<comment type="catalytic activity">
    <reaction evidence="8 9">
        <text>(1S,2R)-1-C-(indol-3-yl)glycerol 3-phosphate + L-serine = D-glyceraldehyde 3-phosphate + L-tryptophan + H2O</text>
        <dbReference type="Rhea" id="RHEA:10532"/>
        <dbReference type="ChEBI" id="CHEBI:15377"/>
        <dbReference type="ChEBI" id="CHEBI:33384"/>
        <dbReference type="ChEBI" id="CHEBI:57912"/>
        <dbReference type="ChEBI" id="CHEBI:58866"/>
        <dbReference type="ChEBI" id="CHEBI:59776"/>
        <dbReference type="EC" id="4.2.1.20"/>
    </reaction>
</comment>
<sequence>MAGVTDAFKNKNGKAFIPFITSGYPSLDITEQLVYAMADAGADLIELGIPFSDPTAEGPVIQEANTKALEGGVTTDKIFEMVKRIRKNCDIPMVFMTYANVVFHYGTEKFVKISKEIGMQGLILPDVPFEEKEEFSTYTRKYGIDLISLIAPTSHDRIRTIAKDADGFVYCVSSLGVTGTRSKITTDIGAMVKLVKEAKDIPCAVGFGISNPQTAADMAKKSDGAIVGSAIIKIITKYGNDCVPKVREFVKEMADAVHSA</sequence>
<dbReference type="PANTHER" id="PTHR43406:SF1">
    <property type="entry name" value="TRYPTOPHAN SYNTHASE ALPHA CHAIN, CHLOROPLASTIC"/>
    <property type="match status" value="1"/>
</dbReference>
<evidence type="ECO:0000256" key="3">
    <source>
        <dbReference type="ARBA" id="ARBA00011270"/>
    </source>
</evidence>
<evidence type="ECO:0000256" key="8">
    <source>
        <dbReference type="ARBA" id="ARBA00049047"/>
    </source>
</evidence>
<comment type="similarity">
    <text evidence="9 10">Belongs to the TrpA family.</text>
</comment>
<keyword evidence="4 9" id="KW-0028">Amino-acid biosynthesis</keyword>
<dbReference type="Proteomes" id="UP000460257">
    <property type="component" value="Unassembled WGS sequence"/>
</dbReference>
<proteinExistence type="inferred from homology"/>
<dbReference type="PANTHER" id="PTHR43406">
    <property type="entry name" value="TRYPTOPHAN SYNTHASE, ALPHA CHAIN"/>
    <property type="match status" value="1"/>
</dbReference>
<protein>
    <recommendedName>
        <fullName evidence="9">Tryptophan synthase alpha chain</fullName>
        <ecNumber evidence="9">4.2.1.20</ecNumber>
    </recommendedName>
</protein>
<dbReference type="EMBL" id="VOGC01000007">
    <property type="protein sequence ID" value="MQN02126.1"/>
    <property type="molecule type" value="Genomic_DNA"/>
</dbReference>
<comment type="pathway">
    <text evidence="2 9">Amino-acid biosynthesis; L-tryptophan biosynthesis; L-tryptophan from chorismate: step 5/5.</text>
</comment>
<feature type="active site" description="Proton acceptor" evidence="9">
    <location>
        <position position="46"/>
    </location>
</feature>
<evidence type="ECO:0000313" key="11">
    <source>
        <dbReference type="EMBL" id="MQN02126.1"/>
    </source>
</evidence>
<comment type="subunit">
    <text evidence="3 9">Tetramer of two alpha and two beta chains.</text>
</comment>
<name>A0A6N7J0I6_9FIRM</name>
<accession>A0A6N7J0I6</accession>
<dbReference type="AlphaFoldDB" id="A0A6N7J0I6"/>
<keyword evidence="5 9" id="KW-0822">Tryptophan biosynthesis</keyword>
<evidence type="ECO:0000256" key="4">
    <source>
        <dbReference type="ARBA" id="ARBA00022605"/>
    </source>
</evidence>
<evidence type="ECO:0000256" key="6">
    <source>
        <dbReference type="ARBA" id="ARBA00023141"/>
    </source>
</evidence>
<dbReference type="UniPathway" id="UPA00035">
    <property type="reaction ID" value="UER00044"/>
</dbReference>
<comment type="caution">
    <text evidence="11">The sequence shown here is derived from an EMBL/GenBank/DDBJ whole genome shotgun (WGS) entry which is preliminary data.</text>
</comment>
<dbReference type="Gene3D" id="3.20.20.70">
    <property type="entry name" value="Aldolase class I"/>
    <property type="match status" value="1"/>
</dbReference>
<dbReference type="GO" id="GO:0005829">
    <property type="term" value="C:cytosol"/>
    <property type="evidence" value="ECO:0007669"/>
    <property type="project" value="TreeGrafter"/>
</dbReference>
<dbReference type="FunFam" id="3.20.20.70:FF:000037">
    <property type="entry name" value="Tryptophan synthase alpha chain"/>
    <property type="match status" value="1"/>
</dbReference>
<evidence type="ECO:0000256" key="7">
    <source>
        <dbReference type="ARBA" id="ARBA00023239"/>
    </source>
</evidence>
<evidence type="ECO:0000256" key="1">
    <source>
        <dbReference type="ARBA" id="ARBA00003365"/>
    </source>
</evidence>
<keyword evidence="6 9" id="KW-0057">Aromatic amino acid biosynthesis</keyword>
<dbReference type="HAMAP" id="MF_00131">
    <property type="entry name" value="Trp_synth_alpha"/>
    <property type="match status" value="1"/>
</dbReference>
<evidence type="ECO:0000256" key="5">
    <source>
        <dbReference type="ARBA" id="ARBA00022822"/>
    </source>
</evidence>
<dbReference type="InterPro" id="IPR013785">
    <property type="entry name" value="Aldolase_TIM"/>
</dbReference>
<feature type="active site" description="Proton acceptor" evidence="9">
    <location>
        <position position="57"/>
    </location>
</feature>
<evidence type="ECO:0000313" key="12">
    <source>
        <dbReference type="Proteomes" id="UP000460257"/>
    </source>
</evidence>
<dbReference type="InterPro" id="IPR002028">
    <property type="entry name" value="Trp_synthase_suA"/>
</dbReference>
<gene>
    <name evidence="9" type="primary">trpA</name>
    <name evidence="11" type="ORF">FRC54_09550</name>
</gene>
<dbReference type="InterPro" id="IPR011060">
    <property type="entry name" value="RibuloseP-bd_barrel"/>
</dbReference>
<evidence type="ECO:0000256" key="9">
    <source>
        <dbReference type="HAMAP-Rule" id="MF_00131"/>
    </source>
</evidence>
<dbReference type="EC" id="4.2.1.20" evidence="9"/>
<evidence type="ECO:0000256" key="2">
    <source>
        <dbReference type="ARBA" id="ARBA00004733"/>
    </source>
</evidence>
<organism evidence="11 12">
    <name type="scientific">Candidatus Weimeria bifida</name>
    <dbReference type="NCBI Taxonomy" id="2599074"/>
    <lineage>
        <taxon>Bacteria</taxon>
        <taxon>Bacillati</taxon>
        <taxon>Bacillota</taxon>
        <taxon>Clostridia</taxon>
        <taxon>Lachnospirales</taxon>
        <taxon>Lachnospiraceae</taxon>
        <taxon>Candidatus Weimeria</taxon>
    </lineage>
</organism>
<reference evidence="11" key="1">
    <citation type="journal article" date="2020" name="Appl. Environ. Microbiol.">
        <title>Medium-Chain Fatty Acid Synthesis by 'Candidatus Weimeria bifida' gen. nov., sp. nov., and 'Candidatus Pseudoramibacter fermentans' sp. nov.</title>
        <authorList>
            <person name="Scarborough M.J."/>
            <person name="Myers K.S."/>
            <person name="Donohue T.J."/>
            <person name="Noguera D.R."/>
        </authorList>
    </citation>
    <scope>NUCLEOTIDE SEQUENCE</scope>
    <source>
        <strain evidence="11">LCO1.1</strain>
    </source>
</reference>
<dbReference type="Pfam" id="PF00290">
    <property type="entry name" value="Trp_syntA"/>
    <property type="match status" value="1"/>
</dbReference>
<comment type="function">
    <text evidence="1 9">The alpha subunit is responsible for the aldol cleavage of indoleglycerol phosphate to indole and glyceraldehyde 3-phosphate.</text>
</comment>
<keyword evidence="7 9" id="KW-0456">Lyase</keyword>
<dbReference type="GO" id="GO:0004834">
    <property type="term" value="F:tryptophan synthase activity"/>
    <property type="evidence" value="ECO:0007669"/>
    <property type="project" value="UniProtKB-UniRule"/>
</dbReference>
<keyword evidence="12" id="KW-1185">Reference proteome</keyword>
<evidence type="ECO:0000256" key="10">
    <source>
        <dbReference type="RuleBase" id="RU003662"/>
    </source>
</evidence>
<dbReference type="SUPFAM" id="SSF51366">
    <property type="entry name" value="Ribulose-phoshate binding barrel"/>
    <property type="match status" value="1"/>
</dbReference>
<dbReference type="CDD" id="cd04724">
    <property type="entry name" value="Tryptophan_synthase_alpha"/>
    <property type="match status" value="1"/>
</dbReference>